<evidence type="ECO:0000256" key="2">
    <source>
        <dbReference type="ARBA" id="ARBA00022692"/>
    </source>
</evidence>
<evidence type="ECO:0000256" key="1">
    <source>
        <dbReference type="ARBA" id="ARBA00004141"/>
    </source>
</evidence>
<comment type="subcellular location">
    <subcellularLocation>
        <location evidence="1">Membrane</location>
        <topology evidence="1">Multi-pass membrane protein</topology>
    </subcellularLocation>
</comment>
<feature type="transmembrane region" description="Helical" evidence="5">
    <location>
        <begin position="295"/>
        <end position="315"/>
    </location>
</feature>
<dbReference type="PANTHER" id="PTHR23294">
    <property type="entry name" value="ET TRANSLATION PRODUCT-RELATED"/>
    <property type="match status" value="1"/>
</dbReference>
<feature type="transmembrane region" description="Helical" evidence="5">
    <location>
        <begin position="173"/>
        <end position="193"/>
    </location>
</feature>
<organism evidence="6 7">
    <name type="scientific">Coemansia aciculifera</name>
    <dbReference type="NCBI Taxonomy" id="417176"/>
    <lineage>
        <taxon>Eukaryota</taxon>
        <taxon>Fungi</taxon>
        <taxon>Fungi incertae sedis</taxon>
        <taxon>Zoopagomycota</taxon>
        <taxon>Kickxellomycotina</taxon>
        <taxon>Kickxellomycetes</taxon>
        <taxon>Kickxellales</taxon>
        <taxon>Kickxellaceae</taxon>
        <taxon>Coemansia</taxon>
    </lineage>
</organism>
<dbReference type="GO" id="GO:0016020">
    <property type="term" value="C:membrane"/>
    <property type="evidence" value="ECO:0007669"/>
    <property type="project" value="UniProtKB-SubCell"/>
</dbReference>
<dbReference type="InterPro" id="IPR051617">
    <property type="entry name" value="UNC-93-like_regulator"/>
</dbReference>
<gene>
    <name evidence="6" type="ORF">GGH94_003558</name>
</gene>
<feature type="transmembrane region" description="Helical" evidence="5">
    <location>
        <begin position="73"/>
        <end position="92"/>
    </location>
</feature>
<comment type="caution">
    <text evidence="6">The sequence shown here is derived from an EMBL/GenBank/DDBJ whole genome shotgun (WGS) entry which is preliminary data.</text>
</comment>
<evidence type="ECO:0008006" key="8">
    <source>
        <dbReference type="Google" id="ProtNLM"/>
    </source>
</evidence>
<dbReference type="SUPFAM" id="SSF103473">
    <property type="entry name" value="MFS general substrate transporter"/>
    <property type="match status" value="1"/>
</dbReference>
<evidence type="ECO:0000313" key="6">
    <source>
        <dbReference type="EMBL" id="KAJ2863513.1"/>
    </source>
</evidence>
<dbReference type="PANTHER" id="PTHR23294:SF59">
    <property type="entry name" value="UNC93-LIKE PROTEIN C922.05C"/>
    <property type="match status" value="1"/>
</dbReference>
<feature type="transmembrane region" description="Helical" evidence="5">
    <location>
        <begin position="98"/>
        <end position="116"/>
    </location>
</feature>
<name>A0A9W8M5N2_9FUNG</name>
<evidence type="ECO:0000256" key="4">
    <source>
        <dbReference type="ARBA" id="ARBA00023136"/>
    </source>
</evidence>
<feature type="transmembrane region" description="Helical" evidence="5">
    <location>
        <begin position="349"/>
        <end position="370"/>
    </location>
</feature>
<reference evidence="6" key="1">
    <citation type="submission" date="2022-07" db="EMBL/GenBank/DDBJ databases">
        <title>Phylogenomic reconstructions and comparative analyses of Kickxellomycotina fungi.</title>
        <authorList>
            <person name="Reynolds N.K."/>
            <person name="Stajich J.E."/>
            <person name="Barry K."/>
            <person name="Grigoriev I.V."/>
            <person name="Crous P."/>
            <person name="Smith M.E."/>
        </authorList>
    </citation>
    <scope>NUCLEOTIDE SEQUENCE</scope>
    <source>
        <strain evidence="6">RSA 476</strain>
    </source>
</reference>
<keyword evidence="2 5" id="KW-0812">Transmembrane</keyword>
<dbReference type="Pfam" id="PF05978">
    <property type="entry name" value="UNC-93"/>
    <property type="match status" value="1"/>
</dbReference>
<keyword evidence="3 5" id="KW-1133">Transmembrane helix</keyword>
<protein>
    <recommendedName>
        <fullName evidence="8">MFS general substrate transporter</fullName>
    </recommendedName>
</protein>
<evidence type="ECO:0000256" key="3">
    <source>
        <dbReference type="ARBA" id="ARBA00022989"/>
    </source>
</evidence>
<evidence type="ECO:0000313" key="7">
    <source>
        <dbReference type="Proteomes" id="UP001140074"/>
    </source>
</evidence>
<evidence type="ECO:0000256" key="5">
    <source>
        <dbReference type="SAM" id="Phobius"/>
    </source>
</evidence>
<keyword evidence="7" id="KW-1185">Reference proteome</keyword>
<feature type="transmembrane region" description="Helical" evidence="5">
    <location>
        <begin position="229"/>
        <end position="246"/>
    </location>
</feature>
<sequence length="461" mass="50918">MRRIRYNSPLTQVVIMSIVCFLCPGMFNALNAMGGAGQIDRDASNNANTGLYCTFIVFGVLGGAIVNLLGVRWTIFVSGLTYSLYSASFIYLNHTGSGAFTIATGPILGIGAGILWSAQGMIMMSYPVESHKGRYIAIFWVIFNLGGVIGGIVPFAANYHQSDNKTAVPLSDAGYIVFVALEALGAASALFLAPPSRVIRDDGSHVVLIHYTSVRLEAMEILRLFRNRWMLLLVPMSVVSNFFYTYQYGPYNGSLFTVRTRGLNSMLYWASQMAAAYAVSFLHDCRSLSRRRRGIYSLALLTVLANVMWGCTLVIQTKYTHGPLASGQSTDYPDGLIDFTESRRAAGPMILYCFMGVVDALWQSFAYWIIGTMTNDSQMLARYAGFYKGVQSLGATVAWQLDAQSVPLIAQLITNWVLLNLAIPFMLYVATNIKDTSEEIETLSTNEWQTKYYANIDDILI</sequence>
<dbReference type="InterPro" id="IPR036259">
    <property type="entry name" value="MFS_trans_sf"/>
</dbReference>
<proteinExistence type="predicted"/>
<feature type="transmembrane region" description="Helical" evidence="5">
    <location>
        <begin position="137"/>
        <end position="157"/>
    </location>
</feature>
<dbReference type="AlphaFoldDB" id="A0A9W8M5N2"/>
<dbReference type="Proteomes" id="UP001140074">
    <property type="component" value="Unassembled WGS sequence"/>
</dbReference>
<dbReference type="InterPro" id="IPR010291">
    <property type="entry name" value="Ion_channel_UNC-93"/>
</dbReference>
<keyword evidence="4 5" id="KW-0472">Membrane</keyword>
<feature type="transmembrane region" description="Helical" evidence="5">
    <location>
        <begin position="266"/>
        <end position="283"/>
    </location>
</feature>
<dbReference type="Gene3D" id="1.20.1250.20">
    <property type="entry name" value="MFS general substrate transporter like domains"/>
    <property type="match status" value="1"/>
</dbReference>
<feature type="transmembrane region" description="Helical" evidence="5">
    <location>
        <begin position="49"/>
        <end position="66"/>
    </location>
</feature>
<dbReference type="EMBL" id="JANBUY010000120">
    <property type="protein sequence ID" value="KAJ2863513.1"/>
    <property type="molecule type" value="Genomic_DNA"/>
</dbReference>
<feature type="transmembrane region" description="Helical" evidence="5">
    <location>
        <begin position="12"/>
        <end position="29"/>
    </location>
</feature>
<accession>A0A9W8M5N2</accession>